<comment type="caution">
    <text evidence="6">The sequence shown here is derived from an EMBL/GenBank/DDBJ whole genome shotgun (WGS) entry which is preliminary data.</text>
</comment>
<dbReference type="InterPro" id="IPR027417">
    <property type="entry name" value="P-loop_NTPase"/>
</dbReference>
<accession>A0A8J7WT19</accession>
<dbReference type="GO" id="GO:0016787">
    <property type="term" value="F:hydrolase activity"/>
    <property type="evidence" value="ECO:0007669"/>
    <property type="project" value="UniProtKB-KW"/>
</dbReference>
<comment type="similarity">
    <text evidence="1">Belongs to the GPN-loop GTPase family.</text>
</comment>
<keyword evidence="4" id="KW-0342">GTP-binding</keyword>
<dbReference type="AlphaFoldDB" id="A0A8J7WT19"/>
<dbReference type="Pfam" id="PF03029">
    <property type="entry name" value="ATP_bind_1"/>
    <property type="match status" value="1"/>
</dbReference>
<keyword evidence="3" id="KW-0378">Hydrolase</keyword>
<evidence type="ECO:0000256" key="1">
    <source>
        <dbReference type="ARBA" id="ARBA00005290"/>
    </source>
</evidence>
<dbReference type="Gene3D" id="3.40.50.300">
    <property type="entry name" value="P-loop containing nucleotide triphosphate hydrolases"/>
    <property type="match status" value="1"/>
</dbReference>
<reference evidence="6" key="1">
    <citation type="submission" date="2021-04" db="EMBL/GenBank/DDBJ databases">
        <title>Genome based classification of Actinospica acidithermotolerans sp. nov., an actinobacterium isolated from an Indonesian hot spring.</title>
        <authorList>
            <person name="Kusuma A.B."/>
            <person name="Putra K.E."/>
            <person name="Nafisah S."/>
            <person name="Loh J."/>
            <person name="Nouioui I."/>
            <person name="Goodfellow M."/>
        </authorList>
    </citation>
    <scope>NUCLEOTIDE SEQUENCE</scope>
    <source>
        <strain evidence="6">DSM 45618</strain>
    </source>
</reference>
<organism evidence="6 7">
    <name type="scientific">Actinocrinis puniceicyclus</name>
    <dbReference type="NCBI Taxonomy" id="977794"/>
    <lineage>
        <taxon>Bacteria</taxon>
        <taxon>Bacillati</taxon>
        <taxon>Actinomycetota</taxon>
        <taxon>Actinomycetes</taxon>
        <taxon>Catenulisporales</taxon>
        <taxon>Actinospicaceae</taxon>
        <taxon>Actinocrinis</taxon>
    </lineage>
</organism>
<dbReference type="GO" id="GO:0005525">
    <property type="term" value="F:GTP binding"/>
    <property type="evidence" value="ECO:0007669"/>
    <property type="project" value="UniProtKB-KW"/>
</dbReference>
<evidence type="ECO:0000313" key="7">
    <source>
        <dbReference type="Proteomes" id="UP000677913"/>
    </source>
</evidence>
<evidence type="ECO:0000313" key="6">
    <source>
        <dbReference type="EMBL" id="MBS2965492.1"/>
    </source>
</evidence>
<dbReference type="InterPro" id="IPR052705">
    <property type="entry name" value="Gliding_Motility_GTPase"/>
</dbReference>
<feature type="region of interest" description="Disordered" evidence="5">
    <location>
        <begin position="1"/>
        <end position="22"/>
    </location>
</feature>
<dbReference type="Proteomes" id="UP000677913">
    <property type="component" value="Unassembled WGS sequence"/>
</dbReference>
<dbReference type="InterPro" id="IPR004130">
    <property type="entry name" value="Gpn"/>
</dbReference>
<keyword evidence="7" id="KW-1185">Reference proteome</keyword>
<dbReference type="SUPFAM" id="SSF52540">
    <property type="entry name" value="P-loop containing nucleoside triphosphate hydrolases"/>
    <property type="match status" value="1"/>
</dbReference>
<evidence type="ECO:0000256" key="5">
    <source>
        <dbReference type="SAM" id="MobiDB-lite"/>
    </source>
</evidence>
<evidence type="ECO:0000256" key="3">
    <source>
        <dbReference type="ARBA" id="ARBA00022801"/>
    </source>
</evidence>
<evidence type="ECO:0000256" key="2">
    <source>
        <dbReference type="ARBA" id="ARBA00022741"/>
    </source>
</evidence>
<gene>
    <name evidence="6" type="ORF">KGA66_20755</name>
</gene>
<protein>
    <submittedName>
        <fullName evidence="6">ATP/GTP-binding protein</fullName>
    </submittedName>
</protein>
<dbReference type="CDD" id="cd00882">
    <property type="entry name" value="Ras_like_GTPase"/>
    <property type="match status" value="1"/>
</dbReference>
<evidence type="ECO:0000256" key="4">
    <source>
        <dbReference type="ARBA" id="ARBA00023134"/>
    </source>
</evidence>
<sequence>MGSAPSPLPSAHGTPTETVSAQVGSAVRPPLPVKMVVAGGFGVGKTTAVAAVSEIEPLTTEASITEVAAGIDDVSLTPNKTTTTVAMDFGCLTLDPTLKLYLFGTPGQDRFGFMWDDVTEGALGALVVVDSRRLDDCFPAVDYFERKGMPFAVAVNTFDGDLTHPLDAVREALDVAEEVPVLCFDARDSGSVRDSLVIVLEHALARAVAAA</sequence>
<keyword evidence="2" id="KW-0547">Nucleotide-binding</keyword>
<feature type="compositionally biased region" description="Polar residues" evidence="5">
    <location>
        <begin position="13"/>
        <end position="22"/>
    </location>
</feature>
<name>A0A8J7WT19_9ACTN</name>
<dbReference type="EMBL" id="JAGSXH010000086">
    <property type="protein sequence ID" value="MBS2965492.1"/>
    <property type="molecule type" value="Genomic_DNA"/>
</dbReference>
<dbReference type="PANTHER" id="PTHR42708:SF1">
    <property type="entry name" value="GLIDING MOTILITY PROTEIN MGLA"/>
    <property type="match status" value="1"/>
</dbReference>
<dbReference type="PANTHER" id="PTHR42708">
    <property type="entry name" value="ATP/GTP-BINDING PROTEIN-RELATED"/>
    <property type="match status" value="1"/>
</dbReference>
<proteinExistence type="inferred from homology"/>